<protein>
    <submittedName>
        <fullName evidence="7">Tubulin/FtsZ family, GTPase domain-containing protein</fullName>
    </submittedName>
</protein>
<keyword evidence="2" id="KW-0493">Microtubule</keyword>
<dbReference type="EMBL" id="JAFCMP010000445">
    <property type="protein sequence ID" value="KAG5179853.1"/>
    <property type="molecule type" value="Genomic_DNA"/>
</dbReference>
<dbReference type="OrthoDB" id="2588702at2759"/>
<gene>
    <name evidence="7" type="ORF">JKP88DRAFT_325959</name>
</gene>
<dbReference type="PROSITE" id="PS00227">
    <property type="entry name" value="TUBULIN"/>
    <property type="match status" value="1"/>
</dbReference>
<dbReference type="SUPFAM" id="SSF52490">
    <property type="entry name" value="Tubulin nucleotide-binding domain-like"/>
    <property type="match status" value="1"/>
</dbReference>
<proteinExistence type="inferred from homology"/>
<feature type="compositionally biased region" description="Pro residues" evidence="5">
    <location>
        <begin position="222"/>
        <end position="232"/>
    </location>
</feature>
<feature type="region of interest" description="Disordered" evidence="5">
    <location>
        <begin position="217"/>
        <end position="253"/>
    </location>
</feature>
<keyword evidence="8" id="KW-1185">Reference proteome</keyword>
<dbReference type="InterPro" id="IPR000217">
    <property type="entry name" value="Tubulin"/>
</dbReference>
<dbReference type="InterPro" id="IPR017975">
    <property type="entry name" value="Tubulin_CS"/>
</dbReference>
<dbReference type="InterPro" id="IPR036525">
    <property type="entry name" value="Tubulin/FtsZ_GTPase_sf"/>
</dbReference>
<dbReference type="Gene3D" id="3.40.50.1440">
    <property type="entry name" value="Tubulin/FtsZ, GTPase domain"/>
    <property type="match status" value="1"/>
</dbReference>
<dbReference type="SUPFAM" id="SSF55307">
    <property type="entry name" value="Tubulin C-terminal domain-like"/>
    <property type="match status" value="1"/>
</dbReference>
<feature type="domain" description="Tubulin/FtsZ GTPase" evidence="6">
    <location>
        <begin position="85"/>
        <end position="158"/>
    </location>
</feature>
<comment type="caution">
    <text evidence="7">The sequence shown here is derived from an EMBL/GenBank/DDBJ whole genome shotgun (WGS) entry which is preliminary data.</text>
</comment>
<evidence type="ECO:0000256" key="3">
    <source>
        <dbReference type="ARBA" id="ARBA00022741"/>
    </source>
</evidence>
<dbReference type="InterPro" id="IPR023123">
    <property type="entry name" value="Tubulin_C"/>
</dbReference>
<sequence length="536" mass="55557">MLALPLHMFGIVAVEPTQRLMTSRQLLLRPIPTTSTAAAAAAASALRTPIIIAAPITVAQNPSALQPPCANDSSCYSLDRLSRWLDTLCMVHSSSGGTGSGLGCALLQALRDEYPKPYVISVCAAGFACDSPLQHYNTAFTLQYLAEYADAVLYRRNQDQLIRATRAPPPPSPSPTTSARPRHPPPPQQPQQRPDAKADISIAAMNAGFARDVAGYFMSPSSPAPPPPPPPGGSSSSSSAVCAAPGGSGSSAAQRMLDGGRIAANACPFRRAKFADVYTAAAPLDPYERCGGGGGSGGGSADWAAASRLAAQIGHWVARDVGGGGRGRAAAWRSIAAHAVATGVSVAPAQQRCSSKRGESRVRHRACRSSWLSAAADGIHMTLQPLHPKFTACALQLNGNLAANLMQYHSRVSSNGPVSRRRSAAAVPSGDGAAAAAAALRAQLCKALHAPPAALVLDTAPSQAPAFLGGGHSVSVCCNSTPVADSIAYTLARAQEMYEAGAYRHWYARHGIEAEDFMAAFEGVQSIVDEYDGFGT</sequence>
<dbReference type="GO" id="GO:0005525">
    <property type="term" value="F:GTP binding"/>
    <property type="evidence" value="ECO:0007669"/>
    <property type="project" value="UniProtKB-KW"/>
</dbReference>
<dbReference type="InterPro" id="IPR003008">
    <property type="entry name" value="Tubulin_FtsZ_GTPase"/>
</dbReference>
<dbReference type="PANTHER" id="PTHR11588">
    <property type="entry name" value="TUBULIN"/>
    <property type="match status" value="1"/>
</dbReference>
<evidence type="ECO:0000256" key="5">
    <source>
        <dbReference type="SAM" id="MobiDB-lite"/>
    </source>
</evidence>
<evidence type="ECO:0000313" key="7">
    <source>
        <dbReference type="EMBL" id="KAG5179853.1"/>
    </source>
</evidence>
<evidence type="ECO:0000256" key="4">
    <source>
        <dbReference type="ARBA" id="ARBA00023134"/>
    </source>
</evidence>
<dbReference type="GO" id="GO:0005874">
    <property type="term" value="C:microtubule"/>
    <property type="evidence" value="ECO:0007669"/>
    <property type="project" value="UniProtKB-KW"/>
</dbReference>
<name>A0A835Z0A6_9STRA</name>
<feature type="region of interest" description="Disordered" evidence="5">
    <location>
        <begin position="163"/>
        <end position="196"/>
    </location>
</feature>
<evidence type="ECO:0000259" key="6">
    <source>
        <dbReference type="Pfam" id="PF00091"/>
    </source>
</evidence>
<evidence type="ECO:0000256" key="2">
    <source>
        <dbReference type="ARBA" id="ARBA00022701"/>
    </source>
</evidence>
<evidence type="ECO:0000256" key="1">
    <source>
        <dbReference type="ARBA" id="ARBA00009636"/>
    </source>
</evidence>
<comment type="similarity">
    <text evidence="1">Belongs to the tubulin family.</text>
</comment>
<keyword evidence="3" id="KW-0547">Nucleotide-binding</keyword>
<feature type="compositionally biased region" description="Low complexity" evidence="5">
    <location>
        <begin position="233"/>
        <end position="253"/>
    </location>
</feature>
<dbReference type="Gene3D" id="1.10.287.600">
    <property type="entry name" value="Helix hairpin bin"/>
    <property type="match status" value="1"/>
</dbReference>
<reference evidence="7" key="1">
    <citation type="submission" date="2021-02" db="EMBL/GenBank/DDBJ databases">
        <title>First Annotated Genome of the Yellow-green Alga Tribonema minus.</title>
        <authorList>
            <person name="Mahan K.M."/>
        </authorList>
    </citation>
    <scope>NUCLEOTIDE SEQUENCE</scope>
    <source>
        <strain evidence="7">UTEX B ZZ1240</strain>
    </source>
</reference>
<dbReference type="Pfam" id="PF00091">
    <property type="entry name" value="Tubulin"/>
    <property type="match status" value="1"/>
</dbReference>
<accession>A0A835Z0A6</accession>
<organism evidence="7 8">
    <name type="scientific">Tribonema minus</name>
    <dbReference type="NCBI Taxonomy" id="303371"/>
    <lineage>
        <taxon>Eukaryota</taxon>
        <taxon>Sar</taxon>
        <taxon>Stramenopiles</taxon>
        <taxon>Ochrophyta</taxon>
        <taxon>PX clade</taxon>
        <taxon>Xanthophyceae</taxon>
        <taxon>Tribonematales</taxon>
        <taxon>Tribonemataceae</taxon>
        <taxon>Tribonema</taxon>
    </lineage>
</organism>
<dbReference type="Proteomes" id="UP000664859">
    <property type="component" value="Unassembled WGS sequence"/>
</dbReference>
<keyword evidence="4" id="KW-0342">GTP-binding</keyword>
<dbReference type="GO" id="GO:0007017">
    <property type="term" value="P:microtubule-based process"/>
    <property type="evidence" value="ECO:0007669"/>
    <property type="project" value="InterPro"/>
</dbReference>
<evidence type="ECO:0000313" key="8">
    <source>
        <dbReference type="Proteomes" id="UP000664859"/>
    </source>
</evidence>
<dbReference type="AlphaFoldDB" id="A0A835Z0A6"/>
<dbReference type="InterPro" id="IPR008280">
    <property type="entry name" value="Tub_FtsZ_C"/>
</dbReference>